<name>A0A0P9CBX2_9BACL</name>
<dbReference type="RefSeq" id="WP_054969945.1">
    <property type="nucleotide sequence ID" value="NZ_LJCO01000064.1"/>
</dbReference>
<reference evidence="2 3" key="1">
    <citation type="submission" date="2015-09" db="EMBL/GenBank/DDBJ databases">
        <title>Draft genome sequence of Alicyclobacillus ferrooxydans DSM 22381.</title>
        <authorList>
            <person name="Hemp J."/>
        </authorList>
    </citation>
    <scope>NUCLEOTIDE SEQUENCE [LARGE SCALE GENOMIC DNA]</scope>
    <source>
        <strain evidence="2 3">TC-34</strain>
    </source>
</reference>
<dbReference type="PATRIC" id="fig|471514.4.peg.2550"/>
<feature type="region of interest" description="Disordered" evidence="1">
    <location>
        <begin position="1"/>
        <end position="60"/>
    </location>
</feature>
<feature type="compositionally biased region" description="Basic and acidic residues" evidence="1">
    <location>
        <begin position="49"/>
        <end position="59"/>
    </location>
</feature>
<dbReference type="Proteomes" id="UP000050482">
    <property type="component" value="Unassembled WGS sequence"/>
</dbReference>
<evidence type="ECO:0000256" key="1">
    <source>
        <dbReference type="SAM" id="MobiDB-lite"/>
    </source>
</evidence>
<organism evidence="2 3">
    <name type="scientific">Alicyclobacillus ferrooxydans</name>
    <dbReference type="NCBI Taxonomy" id="471514"/>
    <lineage>
        <taxon>Bacteria</taxon>
        <taxon>Bacillati</taxon>
        <taxon>Bacillota</taxon>
        <taxon>Bacilli</taxon>
        <taxon>Bacillales</taxon>
        <taxon>Alicyclobacillaceae</taxon>
        <taxon>Alicyclobacillus</taxon>
    </lineage>
</organism>
<feature type="compositionally biased region" description="Basic residues" evidence="1">
    <location>
        <begin position="184"/>
        <end position="197"/>
    </location>
</feature>
<dbReference type="EMBL" id="LJCO01000064">
    <property type="protein sequence ID" value="KPV42951.1"/>
    <property type="molecule type" value="Genomic_DNA"/>
</dbReference>
<evidence type="ECO:0000313" key="3">
    <source>
        <dbReference type="Proteomes" id="UP000050482"/>
    </source>
</evidence>
<evidence type="ECO:0000313" key="2">
    <source>
        <dbReference type="EMBL" id="KPV42951.1"/>
    </source>
</evidence>
<feature type="compositionally biased region" description="Low complexity" evidence="1">
    <location>
        <begin position="24"/>
        <end position="35"/>
    </location>
</feature>
<protein>
    <submittedName>
        <fullName evidence="2">Uncharacterized protein</fullName>
    </submittedName>
</protein>
<comment type="caution">
    <text evidence="2">The sequence shown here is derived from an EMBL/GenBank/DDBJ whole genome shotgun (WGS) entry which is preliminary data.</text>
</comment>
<dbReference type="STRING" id="471514.AN477_14810"/>
<feature type="region of interest" description="Disordered" evidence="1">
    <location>
        <begin position="177"/>
        <end position="204"/>
    </location>
</feature>
<accession>A0A0P9CBX2</accession>
<dbReference type="AlphaFoldDB" id="A0A0P9CBX2"/>
<dbReference type="OrthoDB" id="2376940at2"/>
<keyword evidence="3" id="KW-1185">Reference proteome</keyword>
<sequence length="204" mass="22727">MADFTNESKTGVAVSEFPETAQTSVDADAAKSADSGQFVDATNSIDTGKSADEGDKESELTPEQAMLRLHAKIETQVLKYFQNKEIARERNEENKMIFEELEELFEQLGDDEVVISLPSGQNAVLNLSIREKEVLDVDMLADEMKVPKDELKTPFDYCAFTAKGKLTPAMITKHTSVERESKLKISKRKATAKRRKKSATESES</sequence>
<proteinExistence type="predicted"/>
<gene>
    <name evidence="2" type="ORF">AN477_14810</name>
</gene>